<dbReference type="InterPro" id="IPR011043">
    <property type="entry name" value="Gal_Oxase/kelch_b-propeller"/>
</dbReference>
<accession>A0A5C7IAU8</accession>
<dbReference type="Proteomes" id="UP000323000">
    <property type="component" value="Chromosome 3"/>
</dbReference>
<evidence type="ECO:0000313" key="3">
    <source>
        <dbReference type="Proteomes" id="UP000323000"/>
    </source>
</evidence>
<keyword evidence="3" id="KW-1185">Reference proteome</keyword>
<protein>
    <recommendedName>
        <fullName evidence="1">F-box domain-containing protein</fullName>
    </recommendedName>
</protein>
<name>A0A5C7IAU8_9ROSI</name>
<dbReference type="PANTHER" id="PTHR33127">
    <property type="entry name" value="TRANSMEMBRANE PROTEIN"/>
    <property type="match status" value="1"/>
</dbReference>
<evidence type="ECO:0000313" key="2">
    <source>
        <dbReference type="EMBL" id="TXG66211.1"/>
    </source>
</evidence>
<dbReference type="PANTHER" id="PTHR33127:SF5">
    <property type="entry name" value="TRANSMEMBRANE PROTEIN"/>
    <property type="match status" value="1"/>
</dbReference>
<evidence type="ECO:0000259" key="1">
    <source>
        <dbReference type="SMART" id="SM00256"/>
    </source>
</evidence>
<dbReference type="AlphaFoldDB" id="A0A5C7IAU8"/>
<comment type="caution">
    <text evidence="2">The sequence shown here is derived from an EMBL/GenBank/DDBJ whole genome shotgun (WGS) entry which is preliminary data.</text>
</comment>
<dbReference type="EMBL" id="VAHF01000003">
    <property type="protein sequence ID" value="TXG66211.1"/>
    <property type="molecule type" value="Genomic_DNA"/>
</dbReference>
<dbReference type="CDD" id="cd09917">
    <property type="entry name" value="F-box_SF"/>
    <property type="match status" value="1"/>
</dbReference>
<dbReference type="Pfam" id="PF03478">
    <property type="entry name" value="Beta-prop_KIB1-4"/>
    <property type="match status" value="1"/>
</dbReference>
<reference evidence="3" key="1">
    <citation type="journal article" date="2019" name="Gigascience">
        <title>De novo genome assembly of the endangered Acer yangbiense, a plant species with extremely small populations endemic to Yunnan Province, China.</title>
        <authorList>
            <person name="Yang J."/>
            <person name="Wariss H.M."/>
            <person name="Tao L."/>
            <person name="Zhang R."/>
            <person name="Yun Q."/>
            <person name="Hollingsworth P."/>
            <person name="Dao Z."/>
            <person name="Luo G."/>
            <person name="Guo H."/>
            <person name="Ma Y."/>
            <person name="Sun W."/>
        </authorList>
    </citation>
    <scope>NUCLEOTIDE SEQUENCE [LARGE SCALE GENOMIC DNA]</scope>
    <source>
        <strain evidence="3">cv. Malutang</strain>
    </source>
</reference>
<dbReference type="InterPro" id="IPR001810">
    <property type="entry name" value="F-box_dom"/>
</dbReference>
<sequence length="358" mass="41705">MKKMKKAKWSDLPEDIWRLIMEKLCWSERVPLCLVCKIWRDCIREIKNTKEFLPWLMYYDKGRKGNCSICKLCDPSAKRIFTVKQTQIARNRDLVPHQSRHGWVLFSKGFFGLVIKHLFLYSPFTNQVIELPKLNKIYSKASFSLSPTCPDCMVIALRIPKTGELEIKAWQPGYETWKTFKFSGEYDIISQVAYAGESFYCVFSDLKRNVKKIGAFNTKHQEWQEFSGSIEVNNEPNRVYLSVAINGDLLLVTTLAQSGRISGFQRFHLSNKKWFVVENDTIMEKQVTFIGGTSFSVPAMGNARQSAGLIIGSTPVLRCYNCLVTQQWWQPPQYPQVYDWINKNDYNKLKRIWIQPPF</sequence>
<dbReference type="Pfam" id="PF00646">
    <property type="entry name" value="F-box"/>
    <property type="match status" value="1"/>
</dbReference>
<dbReference type="InterPro" id="IPR005174">
    <property type="entry name" value="KIB1-4_b-propeller"/>
</dbReference>
<dbReference type="SUPFAM" id="SSF81383">
    <property type="entry name" value="F-box domain"/>
    <property type="match status" value="1"/>
</dbReference>
<dbReference type="SUPFAM" id="SSF50965">
    <property type="entry name" value="Galactose oxidase, central domain"/>
    <property type="match status" value="1"/>
</dbReference>
<proteinExistence type="predicted"/>
<organism evidence="2 3">
    <name type="scientific">Acer yangbiense</name>
    <dbReference type="NCBI Taxonomy" id="1000413"/>
    <lineage>
        <taxon>Eukaryota</taxon>
        <taxon>Viridiplantae</taxon>
        <taxon>Streptophyta</taxon>
        <taxon>Embryophyta</taxon>
        <taxon>Tracheophyta</taxon>
        <taxon>Spermatophyta</taxon>
        <taxon>Magnoliopsida</taxon>
        <taxon>eudicotyledons</taxon>
        <taxon>Gunneridae</taxon>
        <taxon>Pentapetalae</taxon>
        <taxon>rosids</taxon>
        <taxon>malvids</taxon>
        <taxon>Sapindales</taxon>
        <taxon>Sapindaceae</taxon>
        <taxon>Hippocastanoideae</taxon>
        <taxon>Acereae</taxon>
        <taxon>Acer</taxon>
    </lineage>
</organism>
<gene>
    <name evidence="2" type="ORF">EZV62_007486</name>
</gene>
<dbReference type="InterPro" id="IPR036047">
    <property type="entry name" value="F-box-like_dom_sf"/>
</dbReference>
<dbReference type="SMART" id="SM00256">
    <property type="entry name" value="FBOX"/>
    <property type="match status" value="1"/>
</dbReference>
<feature type="domain" description="F-box" evidence="1">
    <location>
        <begin position="12"/>
        <end position="52"/>
    </location>
</feature>
<dbReference type="OrthoDB" id="999514at2759"/>